<dbReference type="Proteomes" id="UP000280417">
    <property type="component" value="Unassembled WGS sequence"/>
</dbReference>
<gene>
    <name evidence="2" type="ORF">DRJ04_09835</name>
</gene>
<dbReference type="GO" id="GO:0009298">
    <property type="term" value="P:GDP-mannose biosynthetic process"/>
    <property type="evidence" value="ECO:0007669"/>
    <property type="project" value="TreeGrafter"/>
</dbReference>
<evidence type="ECO:0000313" key="2">
    <source>
        <dbReference type="EMBL" id="RLE09504.1"/>
    </source>
</evidence>
<dbReference type="AlphaFoldDB" id="A0A662D4D4"/>
<reference evidence="2 3" key="1">
    <citation type="submission" date="2018-06" db="EMBL/GenBank/DDBJ databases">
        <title>Extensive metabolic versatility and redundancy in microbially diverse, dynamic hydrothermal sediments.</title>
        <authorList>
            <person name="Dombrowski N."/>
            <person name="Teske A."/>
            <person name="Baker B.J."/>
        </authorList>
    </citation>
    <scope>NUCLEOTIDE SEQUENCE [LARGE SCALE GENOMIC DNA]</scope>
    <source>
        <strain evidence="2">B3_G15</strain>
    </source>
</reference>
<comment type="caution">
    <text evidence="2">The sequence shown here is derived from an EMBL/GenBank/DDBJ whole genome shotgun (WGS) entry which is preliminary data.</text>
</comment>
<evidence type="ECO:0000259" key="1">
    <source>
        <dbReference type="Pfam" id="PF22640"/>
    </source>
</evidence>
<protein>
    <submittedName>
        <fullName evidence="2">Mannose-1-phosphate guanylyltransferase/mannose-6-phosphate isomerase</fullName>
    </submittedName>
</protein>
<dbReference type="GO" id="GO:0004475">
    <property type="term" value="F:mannose-1-phosphate guanylyltransferase (GTP) activity"/>
    <property type="evidence" value="ECO:0007669"/>
    <property type="project" value="TreeGrafter"/>
</dbReference>
<keyword evidence="2" id="KW-0548">Nucleotidyltransferase</keyword>
<accession>A0A662D4D4</accession>
<evidence type="ECO:0000313" key="3">
    <source>
        <dbReference type="Proteomes" id="UP000280417"/>
    </source>
</evidence>
<dbReference type="InterPro" id="IPR051161">
    <property type="entry name" value="Mannose-6P_isomerase_type2"/>
</dbReference>
<dbReference type="PANTHER" id="PTHR46390:SF1">
    <property type="entry name" value="MANNOSE-1-PHOSPHATE GUANYLYLTRANSFERASE"/>
    <property type="match status" value="1"/>
</dbReference>
<dbReference type="EMBL" id="QMQA01000364">
    <property type="protein sequence ID" value="RLE09504.1"/>
    <property type="molecule type" value="Genomic_DNA"/>
</dbReference>
<name>A0A662D4D4_UNCAE</name>
<dbReference type="Gene3D" id="3.90.550.10">
    <property type="entry name" value="Spore Coat Polysaccharide Biosynthesis Protein SpsA, Chain A"/>
    <property type="match status" value="1"/>
</dbReference>
<feature type="domain" description="MannoseP isomerase/GMP-like beta-helix" evidence="1">
    <location>
        <begin position="8"/>
        <end position="62"/>
    </location>
</feature>
<dbReference type="PANTHER" id="PTHR46390">
    <property type="entry name" value="MANNOSE-1-PHOSPHATE GUANYLYLTRANSFERASE"/>
    <property type="match status" value="1"/>
</dbReference>
<organism evidence="2 3">
    <name type="scientific">Aerophobetes bacterium</name>
    <dbReference type="NCBI Taxonomy" id="2030807"/>
    <lineage>
        <taxon>Bacteria</taxon>
        <taxon>Candidatus Aerophobota</taxon>
    </lineage>
</organism>
<dbReference type="GO" id="GO:0016853">
    <property type="term" value="F:isomerase activity"/>
    <property type="evidence" value="ECO:0007669"/>
    <property type="project" value="UniProtKB-KW"/>
</dbReference>
<proteinExistence type="predicted"/>
<feature type="non-terminal residue" evidence="2">
    <location>
        <position position="1"/>
    </location>
</feature>
<dbReference type="SUPFAM" id="SSF159283">
    <property type="entry name" value="Guanosine diphospho-D-mannose pyrophosphorylase/mannose-6-phosphate isomerase linker domain"/>
    <property type="match status" value="1"/>
</dbReference>
<keyword evidence="2" id="KW-0413">Isomerase</keyword>
<dbReference type="Pfam" id="PF22640">
    <property type="entry name" value="ManC_GMP_beta-helix"/>
    <property type="match status" value="1"/>
</dbReference>
<keyword evidence="2" id="KW-0808">Transferase</keyword>
<dbReference type="InterPro" id="IPR054566">
    <property type="entry name" value="ManC/GMP-like_b-helix"/>
</dbReference>
<sequence>PTGSIIEGNVLQVDSKNNIVLNDDESIIGIIGVEDMIIVKERDRILICPKRRSQDIKALIKRMSEHEKFRGFM</sequence>
<dbReference type="InterPro" id="IPR029044">
    <property type="entry name" value="Nucleotide-diphossugar_trans"/>
</dbReference>